<gene>
    <name evidence="2" type="ORF">DFP97_11289</name>
</gene>
<sequence length="576" mass="64894">MADAQSIYNLYQAGVNYNNRLEPNYYDDVDTSVDMFQGKQWRGLELDEDSDLPQPVLNFIRRFVTFFVASLTTSNLKIHLSPYLQSTGVTIEGMSNVQVTEMVNSHIEFLLEKFKMEFRLREASFDSAITGDACAHFYFDTSIKPYGAESGDIEGEIVMELVDGINIIFGNPNCNETEPQPYILVVGRDTVDNLRKEAIEQGMSENEAGQIVSDSDYQWQLGANGQIENENVDEYGKALFIYCYKRNENGTISVAKSTPTVMIFDEIDTELSYYPIAWLNWEKQKNTYHGRSLVTDLIPTQIFINKMAAMIMYHLMMSAFPKLVYDENLLPDGVDNRVGRSIAVDNIGDRPMNTIIDQIQPGNMSPQIIQALDTIVGYFKETAGISDASIGNIENPKNTSALIAIQEATSIPLGNVAANMSEWMENVGQILIDMMGTYYGIRPLVMKQEGQRSLHEFDFSQLKSMWLNVGCSVGESTKYSEITVIQTLSNLLQGGYIDFMQFLERVPDGYVTQKQELIDDIKMRMGMQQEEAETESEETAQAQEDPLASLSDEELVYFSQQPPEVQEQLLAQAAGM</sequence>
<accession>A0A368VVQ9</accession>
<feature type="region of interest" description="Disordered" evidence="1">
    <location>
        <begin position="527"/>
        <end position="546"/>
    </location>
</feature>
<dbReference type="AlphaFoldDB" id="A0A368VVQ9"/>
<comment type="caution">
    <text evidence="2">The sequence shown here is derived from an EMBL/GenBank/DDBJ whole genome shotgun (WGS) entry which is preliminary data.</text>
</comment>
<dbReference type="Proteomes" id="UP000252415">
    <property type="component" value="Unassembled WGS sequence"/>
</dbReference>
<dbReference type="InterPro" id="IPR032427">
    <property type="entry name" value="P22_portal"/>
</dbReference>
<protein>
    <recommendedName>
        <fullName evidence="4">SPP1 Gp6-like portal protein</fullName>
    </recommendedName>
</protein>
<dbReference type="Pfam" id="PF16510">
    <property type="entry name" value="P22_portal"/>
    <property type="match status" value="1"/>
</dbReference>
<keyword evidence="3" id="KW-1185">Reference proteome</keyword>
<dbReference type="OrthoDB" id="1778115at2"/>
<proteinExistence type="predicted"/>
<reference evidence="2 3" key="1">
    <citation type="submission" date="2018-07" db="EMBL/GenBank/DDBJ databases">
        <title>Genomic Encyclopedia of Type Strains, Phase III (KMG-III): the genomes of soil and plant-associated and newly described type strains.</title>
        <authorList>
            <person name="Whitman W."/>
        </authorList>
    </citation>
    <scope>NUCLEOTIDE SEQUENCE [LARGE SCALE GENOMIC DNA]</scope>
    <source>
        <strain evidence="2 3">CECT 7506</strain>
    </source>
</reference>
<organism evidence="2 3">
    <name type="scientific">Paenibacillus prosopidis</name>
    <dbReference type="NCBI Taxonomy" id="630520"/>
    <lineage>
        <taxon>Bacteria</taxon>
        <taxon>Bacillati</taxon>
        <taxon>Bacillota</taxon>
        <taxon>Bacilli</taxon>
        <taxon>Bacillales</taxon>
        <taxon>Paenibacillaceae</taxon>
        <taxon>Paenibacillus</taxon>
    </lineage>
</organism>
<dbReference type="EMBL" id="QPJD01000012">
    <property type="protein sequence ID" value="RCW44225.1"/>
    <property type="molecule type" value="Genomic_DNA"/>
</dbReference>
<name>A0A368VVQ9_9BACL</name>
<evidence type="ECO:0000313" key="2">
    <source>
        <dbReference type="EMBL" id="RCW44225.1"/>
    </source>
</evidence>
<dbReference type="RefSeq" id="WP_114381786.1">
    <property type="nucleotide sequence ID" value="NZ_QPJD01000012.1"/>
</dbReference>
<evidence type="ECO:0008006" key="4">
    <source>
        <dbReference type="Google" id="ProtNLM"/>
    </source>
</evidence>
<evidence type="ECO:0000313" key="3">
    <source>
        <dbReference type="Proteomes" id="UP000252415"/>
    </source>
</evidence>
<evidence type="ECO:0000256" key="1">
    <source>
        <dbReference type="SAM" id="MobiDB-lite"/>
    </source>
</evidence>